<dbReference type="OrthoDB" id="382427at2157"/>
<dbReference type="eggNOG" id="arCOG13197">
    <property type="taxonomic scope" value="Archaea"/>
</dbReference>
<sequence length="133" mass="15412">MGYCTPAELYNFLKLKIQYKDIENDLNSAITVASSRIDAQVGLIENPDEDTKILLKRACMYYAGAEILRQYWEELQVDRYEMQKVSQYEGMGDELTRNILNKLKGVQQITTSNDNNKDTKIIIPSFLYTITNR</sequence>
<dbReference type="HOGENOM" id="CLU_1922843_0_0_2"/>
<dbReference type="KEGG" id="mok:Metok_0312"/>
<evidence type="ECO:0000313" key="2">
    <source>
        <dbReference type="Proteomes" id="UP000009296"/>
    </source>
</evidence>
<proteinExistence type="predicted"/>
<accession>F8AKA2</accession>
<dbReference type="Proteomes" id="UP000009296">
    <property type="component" value="Chromosome"/>
</dbReference>
<name>F8AKA2_METOI</name>
<dbReference type="STRING" id="647113.Metok_0312"/>
<protein>
    <submittedName>
        <fullName evidence="1">Uncharacterized protein</fullName>
    </submittedName>
</protein>
<organism evidence="1 2">
    <name type="scientific">Methanothermococcus okinawensis (strain DSM 14208 / JCM 11175 / IH1)</name>
    <dbReference type="NCBI Taxonomy" id="647113"/>
    <lineage>
        <taxon>Archaea</taxon>
        <taxon>Methanobacteriati</taxon>
        <taxon>Methanobacteriota</taxon>
        <taxon>Methanomada group</taxon>
        <taxon>Methanococci</taxon>
        <taxon>Methanococcales</taxon>
        <taxon>Methanococcaceae</taxon>
        <taxon>Methanothermococcus</taxon>
    </lineage>
</organism>
<evidence type="ECO:0000313" key="1">
    <source>
        <dbReference type="EMBL" id="AEH06302.1"/>
    </source>
</evidence>
<dbReference type="EMBL" id="CP002792">
    <property type="protein sequence ID" value="AEH06302.1"/>
    <property type="molecule type" value="Genomic_DNA"/>
</dbReference>
<dbReference type="GeneID" id="10772430"/>
<reference evidence="1" key="1">
    <citation type="submission" date="2011-05" db="EMBL/GenBank/DDBJ databases">
        <title>Complete sequence of chromosome of Methanothermococcus okinawensis IH1.</title>
        <authorList>
            <consortium name="US DOE Joint Genome Institute"/>
            <person name="Lucas S."/>
            <person name="Han J."/>
            <person name="Lapidus A."/>
            <person name="Cheng J.-F."/>
            <person name="Goodwin L."/>
            <person name="Pitluck S."/>
            <person name="Peters L."/>
            <person name="Mikhailova N."/>
            <person name="Held B."/>
            <person name="Han C."/>
            <person name="Tapia R."/>
            <person name="Land M."/>
            <person name="Hauser L."/>
            <person name="Kyrpides N."/>
            <person name="Ivanova N."/>
            <person name="Pagani I."/>
            <person name="Sieprawska-Lupa M."/>
            <person name="Takai K."/>
            <person name="Miyazaki J."/>
            <person name="Whitman W."/>
            <person name="Woyke T."/>
        </authorList>
    </citation>
    <scope>NUCLEOTIDE SEQUENCE [LARGE SCALE GENOMIC DNA]</scope>
    <source>
        <strain evidence="1">IH1</strain>
    </source>
</reference>
<keyword evidence="2" id="KW-1185">Reference proteome</keyword>
<gene>
    <name evidence="1" type="ordered locus">Metok_0312</name>
</gene>
<dbReference type="AlphaFoldDB" id="F8AKA2"/>
<dbReference type="RefSeq" id="WP_013866488.1">
    <property type="nucleotide sequence ID" value="NC_015636.1"/>
</dbReference>